<evidence type="ECO:0000313" key="2">
    <source>
        <dbReference type="Proteomes" id="UP001597108"/>
    </source>
</evidence>
<gene>
    <name evidence="1" type="ORF">ACFQ2S_22610</name>
</gene>
<evidence type="ECO:0000313" key="1">
    <source>
        <dbReference type="EMBL" id="MFD0982437.1"/>
    </source>
</evidence>
<evidence type="ECO:0008006" key="3">
    <source>
        <dbReference type="Google" id="ProtNLM"/>
    </source>
</evidence>
<proteinExistence type="predicted"/>
<dbReference type="RefSeq" id="WP_386078385.1">
    <property type="nucleotide sequence ID" value="NZ_JBHTJT010000052.1"/>
</dbReference>
<protein>
    <recommendedName>
        <fullName evidence="3">Site-specific DNA-methyltransferase (adenine-specific)</fullName>
    </recommendedName>
</protein>
<comment type="caution">
    <text evidence="1">The sequence shown here is derived from an EMBL/GenBank/DDBJ whole genome shotgun (WGS) entry which is preliminary data.</text>
</comment>
<name>A0ABW3IW75_9RHOB</name>
<reference evidence="2" key="1">
    <citation type="journal article" date="2019" name="Int. J. Syst. Evol. Microbiol.">
        <title>The Global Catalogue of Microorganisms (GCM) 10K type strain sequencing project: providing services to taxonomists for standard genome sequencing and annotation.</title>
        <authorList>
            <consortium name="The Broad Institute Genomics Platform"/>
            <consortium name="The Broad Institute Genome Sequencing Center for Infectious Disease"/>
            <person name="Wu L."/>
            <person name="Ma J."/>
        </authorList>
    </citation>
    <scope>NUCLEOTIDE SEQUENCE [LARGE SCALE GENOMIC DNA]</scope>
    <source>
        <strain evidence="2">CCUG 60524</strain>
    </source>
</reference>
<sequence length="155" mass="17586">MFRLRTGNWIAGTNMKTLFKVLMRKPFSFEELLSKAAVHLDTPDIISREKEVFYQVNDQGASVHNLYKNEFKQRLGKIAEGVTWEEQRQTLIESLIELSGWVADVRHLNNSTDPEIYALVMNRLFGAEDTSFTGKFAIRAMVAAPLGKGLLHVGD</sequence>
<organism evidence="1 2">
    <name type="scientific">Tropicimonas aquimaris</name>
    <dbReference type="NCBI Taxonomy" id="914152"/>
    <lineage>
        <taxon>Bacteria</taxon>
        <taxon>Pseudomonadati</taxon>
        <taxon>Pseudomonadota</taxon>
        <taxon>Alphaproteobacteria</taxon>
        <taxon>Rhodobacterales</taxon>
        <taxon>Roseobacteraceae</taxon>
        <taxon>Tropicimonas</taxon>
    </lineage>
</organism>
<accession>A0ABW3IW75</accession>
<dbReference type="Proteomes" id="UP001597108">
    <property type="component" value="Unassembled WGS sequence"/>
</dbReference>
<dbReference type="EMBL" id="JBHTJT010000052">
    <property type="protein sequence ID" value="MFD0982437.1"/>
    <property type="molecule type" value="Genomic_DNA"/>
</dbReference>
<keyword evidence="2" id="KW-1185">Reference proteome</keyword>